<organism evidence="1 2">
    <name type="scientific">Croceicoccus marinus</name>
    <dbReference type="NCBI Taxonomy" id="450378"/>
    <lineage>
        <taxon>Bacteria</taxon>
        <taxon>Pseudomonadati</taxon>
        <taxon>Pseudomonadota</taxon>
        <taxon>Alphaproteobacteria</taxon>
        <taxon>Sphingomonadales</taxon>
        <taxon>Erythrobacteraceae</taxon>
        <taxon>Croceicoccus</taxon>
    </lineage>
</organism>
<dbReference type="SUPFAM" id="SSF160379">
    <property type="entry name" value="SP0830-like"/>
    <property type="match status" value="1"/>
</dbReference>
<dbReference type="PIRSF" id="PIRSF008502">
    <property type="entry name" value="UCP008502"/>
    <property type="match status" value="1"/>
</dbReference>
<dbReference type="KEGG" id="cman:A9D14_08425"/>
<dbReference type="PANTHER" id="PTHR36439">
    <property type="entry name" value="BLL4334 PROTEIN"/>
    <property type="match status" value="1"/>
</dbReference>
<dbReference type="Gene3D" id="3.30.70.1280">
    <property type="entry name" value="SP0830-like domains"/>
    <property type="match status" value="1"/>
</dbReference>
<dbReference type="STRING" id="450378.GCA_001661675_01689"/>
<evidence type="ECO:0000313" key="1">
    <source>
        <dbReference type="EMBL" id="ARU17359.1"/>
    </source>
</evidence>
<sequence>MPRYAAFFASMNVGGNRLKMTDLRDALEREDLEDVETVVASGNVLFSFDDRPSEGLSEMLAFIVKDRFDFDTFAAVRSRDEVSAAIEDNPFHGQGDDKQVHTLFLEREADADQFGVLTAAYEGRGPERIALGDRCLYVDYVEGVGNSRLTGPFIERKLDRRFTARNMASLKRILDKMD</sequence>
<dbReference type="AlphaFoldDB" id="A0A1Z1FEW2"/>
<dbReference type="PANTHER" id="PTHR36439:SF1">
    <property type="entry name" value="DUF1697 DOMAIN-CONTAINING PROTEIN"/>
    <property type="match status" value="1"/>
</dbReference>
<evidence type="ECO:0008006" key="3">
    <source>
        <dbReference type="Google" id="ProtNLM"/>
    </source>
</evidence>
<dbReference type="Pfam" id="PF08002">
    <property type="entry name" value="DUF1697"/>
    <property type="match status" value="1"/>
</dbReference>
<protein>
    <recommendedName>
        <fullName evidence="3">DUF1697 domain-containing protein</fullName>
    </recommendedName>
</protein>
<evidence type="ECO:0000313" key="2">
    <source>
        <dbReference type="Proteomes" id="UP000195807"/>
    </source>
</evidence>
<dbReference type="EMBL" id="CP019602">
    <property type="protein sequence ID" value="ARU17359.1"/>
    <property type="molecule type" value="Genomic_DNA"/>
</dbReference>
<reference evidence="1 2" key="1">
    <citation type="submission" date="2017-01" db="EMBL/GenBank/DDBJ databases">
        <title>Complete genome sequence of esterase-producing bacterium Croceicoccus marinus E4A9.</title>
        <authorList>
            <person name="Wu Y.-H."/>
            <person name="Cheng H."/>
            <person name="Xu L."/>
            <person name="Huo Y.-Y."/>
            <person name="Wang C.-S."/>
            <person name="Xu X.-W."/>
        </authorList>
    </citation>
    <scope>NUCLEOTIDE SEQUENCE [LARGE SCALE GENOMIC DNA]</scope>
    <source>
        <strain evidence="1 2">E4A9</strain>
    </source>
</reference>
<gene>
    <name evidence="1" type="ORF">A9D14_08425</name>
</gene>
<dbReference type="Proteomes" id="UP000195807">
    <property type="component" value="Chromosome"/>
</dbReference>
<dbReference type="OrthoDB" id="9806494at2"/>
<accession>A0A1Z1FEW2</accession>
<proteinExistence type="predicted"/>
<keyword evidence="2" id="KW-1185">Reference proteome</keyword>
<dbReference type="InterPro" id="IPR012545">
    <property type="entry name" value="DUF1697"/>
</dbReference>
<name>A0A1Z1FEW2_9SPHN</name>